<protein>
    <recommendedName>
        <fullName evidence="7">D-amino-acid oxidase</fullName>
        <ecNumber evidence="6">1.4.3.3</ecNumber>
    </recommendedName>
</protein>
<dbReference type="EMBL" id="JAZEWV010000009">
    <property type="protein sequence ID" value="MEE4543044.1"/>
    <property type="molecule type" value="Genomic_DNA"/>
</dbReference>
<dbReference type="InterPro" id="IPR006076">
    <property type="entry name" value="FAD-dep_OxRdtase"/>
</dbReference>
<dbReference type="SUPFAM" id="SSF54373">
    <property type="entry name" value="FAD-linked reductases, C-terminal domain"/>
    <property type="match status" value="1"/>
</dbReference>
<keyword evidence="3" id="KW-0285">Flavoprotein</keyword>
<evidence type="ECO:0000256" key="2">
    <source>
        <dbReference type="ARBA" id="ARBA00006730"/>
    </source>
</evidence>
<dbReference type="PROSITE" id="PS00677">
    <property type="entry name" value="DAO"/>
    <property type="match status" value="1"/>
</dbReference>
<dbReference type="EC" id="1.4.3.3" evidence="6"/>
<dbReference type="PANTHER" id="PTHR11530:SF11">
    <property type="entry name" value="D-ASPARTATE OXIDASE"/>
    <property type="match status" value="1"/>
</dbReference>
<comment type="similarity">
    <text evidence="2">Belongs to the DAMOX/DASOX family.</text>
</comment>
<dbReference type="Proteomes" id="UP001344658">
    <property type="component" value="Unassembled WGS sequence"/>
</dbReference>
<name>A0ABU7PB50_9ACTN</name>
<evidence type="ECO:0000256" key="7">
    <source>
        <dbReference type="ARBA" id="ARBA00039751"/>
    </source>
</evidence>
<keyword evidence="4" id="KW-0274">FAD</keyword>
<evidence type="ECO:0000256" key="8">
    <source>
        <dbReference type="ARBA" id="ARBA00049547"/>
    </source>
</evidence>
<dbReference type="Gene3D" id="3.40.50.720">
    <property type="entry name" value="NAD(P)-binding Rossmann-like Domain"/>
    <property type="match status" value="1"/>
</dbReference>
<dbReference type="Gene3D" id="3.30.9.10">
    <property type="entry name" value="D-Amino Acid Oxidase, subunit A, domain 2"/>
    <property type="match status" value="1"/>
</dbReference>
<dbReference type="PIRSF" id="PIRSF000189">
    <property type="entry name" value="D-aa_oxidase"/>
    <property type="match status" value="1"/>
</dbReference>
<organism evidence="10 11">
    <name type="scientific">Actinacidiphila polyblastidii</name>
    <dbReference type="NCBI Taxonomy" id="3110430"/>
    <lineage>
        <taxon>Bacteria</taxon>
        <taxon>Bacillati</taxon>
        <taxon>Actinomycetota</taxon>
        <taxon>Actinomycetes</taxon>
        <taxon>Kitasatosporales</taxon>
        <taxon>Streptomycetaceae</taxon>
        <taxon>Actinacidiphila</taxon>
    </lineage>
</organism>
<evidence type="ECO:0000256" key="4">
    <source>
        <dbReference type="ARBA" id="ARBA00022827"/>
    </source>
</evidence>
<dbReference type="InterPro" id="IPR023209">
    <property type="entry name" value="DAO"/>
</dbReference>
<dbReference type="RefSeq" id="WP_330795129.1">
    <property type="nucleotide sequence ID" value="NZ_JAZEWV010000009.1"/>
</dbReference>
<evidence type="ECO:0000256" key="3">
    <source>
        <dbReference type="ARBA" id="ARBA00022630"/>
    </source>
</evidence>
<proteinExistence type="inferred from homology"/>
<dbReference type="PANTHER" id="PTHR11530">
    <property type="entry name" value="D-AMINO ACID OXIDASE"/>
    <property type="match status" value="1"/>
</dbReference>
<accession>A0ABU7PB50</accession>
<sequence length="318" mass="33864">MAVSAEPEVVVVGCGVAGLTTALVLAEEGRAVTVVSDRGPQRTTSAVAGALWGPYVFDDPRVLEWSLHSLPDLAAVAADPRSGVRVTHGVEASREPAEPPAWLRSMDGFATCGRSELPPGFGWGWTYRAPVFDMPVYLDYLQGRLAASGVTVRLLDSPLRDLEEVQGIAPLVVNCTGLGARDLVDDQDVTASWGQLVVTENPGIEGFFSDYPESEDPTYWIAHPDHVVLGGMVRPGRSDLRPDPEGAARMVARCAAVLPALGRAEVRDVRVGLRPARPRVRLERGSHHGAAVVHNYGHGGSGVTLSWGCARQVQSLVG</sequence>
<keyword evidence="5 10" id="KW-0560">Oxidoreductase</keyword>
<evidence type="ECO:0000256" key="1">
    <source>
        <dbReference type="ARBA" id="ARBA00001974"/>
    </source>
</evidence>
<dbReference type="GO" id="GO:0016491">
    <property type="term" value="F:oxidoreductase activity"/>
    <property type="evidence" value="ECO:0007669"/>
    <property type="project" value="UniProtKB-KW"/>
</dbReference>
<keyword evidence="11" id="KW-1185">Reference proteome</keyword>
<comment type="caution">
    <text evidence="10">The sequence shown here is derived from an EMBL/GenBank/DDBJ whole genome shotgun (WGS) entry which is preliminary data.</text>
</comment>
<comment type="catalytic activity">
    <reaction evidence="8">
        <text>a D-alpha-amino acid + O2 + H2O = a 2-oxocarboxylate + H2O2 + NH4(+)</text>
        <dbReference type="Rhea" id="RHEA:21816"/>
        <dbReference type="ChEBI" id="CHEBI:15377"/>
        <dbReference type="ChEBI" id="CHEBI:15379"/>
        <dbReference type="ChEBI" id="CHEBI:16240"/>
        <dbReference type="ChEBI" id="CHEBI:28938"/>
        <dbReference type="ChEBI" id="CHEBI:35179"/>
        <dbReference type="ChEBI" id="CHEBI:59871"/>
        <dbReference type="EC" id="1.4.3.3"/>
    </reaction>
    <physiologicalReaction direction="left-to-right" evidence="8">
        <dbReference type="Rhea" id="RHEA:21817"/>
    </physiologicalReaction>
</comment>
<reference evidence="10 11" key="1">
    <citation type="submission" date="2023-12" db="EMBL/GenBank/DDBJ databases">
        <title>Streptomyces sp. V4-01.</title>
        <authorList>
            <person name="Somphong A."/>
            <person name="Phongsopitanun W."/>
        </authorList>
    </citation>
    <scope>NUCLEOTIDE SEQUENCE [LARGE SCALE GENOMIC DNA]</scope>
    <source>
        <strain evidence="10 11">V4-01</strain>
    </source>
</reference>
<gene>
    <name evidence="10" type="ORF">V2S66_13835</name>
</gene>
<evidence type="ECO:0000256" key="6">
    <source>
        <dbReference type="ARBA" id="ARBA00039101"/>
    </source>
</evidence>
<evidence type="ECO:0000313" key="10">
    <source>
        <dbReference type="EMBL" id="MEE4543044.1"/>
    </source>
</evidence>
<feature type="domain" description="FAD dependent oxidoreductase" evidence="9">
    <location>
        <begin position="9"/>
        <end position="313"/>
    </location>
</feature>
<dbReference type="InterPro" id="IPR006181">
    <property type="entry name" value="D-amino_acid_oxidase_CS"/>
</dbReference>
<dbReference type="SUPFAM" id="SSF51971">
    <property type="entry name" value="Nucleotide-binding domain"/>
    <property type="match status" value="1"/>
</dbReference>
<evidence type="ECO:0000259" key="9">
    <source>
        <dbReference type="Pfam" id="PF01266"/>
    </source>
</evidence>
<evidence type="ECO:0000256" key="5">
    <source>
        <dbReference type="ARBA" id="ARBA00023002"/>
    </source>
</evidence>
<dbReference type="Pfam" id="PF01266">
    <property type="entry name" value="DAO"/>
    <property type="match status" value="1"/>
</dbReference>
<evidence type="ECO:0000313" key="11">
    <source>
        <dbReference type="Proteomes" id="UP001344658"/>
    </source>
</evidence>
<comment type="cofactor">
    <cofactor evidence="1">
        <name>FAD</name>
        <dbReference type="ChEBI" id="CHEBI:57692"/>
    </cofactor>
</comment>